<sequence>MFEYAFSIDRHQPFICAGVRELIERISPDYLTYELITNNLAQHRSFLSEQIRALNA</sequence>
<protein>
    <submittedName>
        <fullName evidence="1">Uncharacterized protein</fullName>
    </submittedName>
</protein>
<gene>
    <name evidence="1" type="ORF">SDC9_173184</name>
</gene>
<accession>A0A645GIY0</accession>
<organism evidence="1">
    <name type="scientific">bioreactor metagenome</name>
    <dbReference type="NCBI Taxonomy" id="1076179"/>
    <lineage>
        <taxon>unclassified sequences</taxon>
        <taxon>metagenomes</taxon>
        <taxon>ecological metagenomes</taxon>
    </lineage>
</organism>
<name>A0A645GIY0_9ZZZZ</name>
<reference evidence="1" key="1">
    <citation type="submission" date="2019-08" db="EMBL/GenBank/DDBJ databases">
        <authorList>
            <person name="Kucharzyk K."/>
            <person name="Murdoch R.W."/>
            <person name="Higgins S."/>
            <person name="Loffler F."/>
        </authorList>
    </citation>
    <scope>NUCLEOTIDE SEQUENCE</scope>
</reference>
<proteinExistence type="predicted"/>
<dbReference type="AlphaFoldDB" id="A0A645GIY0"/>
<comment type="caution">
    <text evidence="1">The sequence shown here is derived from an EMBL/GenBank/DDBJ whole genome shotgun (WGS) entry which is preliminary data.</text>
</comment>
<dbReference type="EMBL" id="VSSQ01075058">
    <property type="protein sequence ID" value="MPN25769.1"/>
    <property type="molecule type" value="Genomic_DNA"/>
</dbReference>
<evidence type="ECO:0000313" key="1">
    <source>
        <dbReference type="EMBL" id="MPN25769.1"/>
    </source>
</evidence>